<dbReference type="PANTHER" id="PTHR12448">
    <property type="entry name" value="ATP SYNTHASE EPSILON CHAIN, MITOCHONDRIAL"/>
    <property type="match status" value="1"/>
</dbReference>
<proteinExistence type="evidence at transcript level"/>
<gene>
    <name evidence="2" type="primary">ATP5E</name>
</gene>
<dbReference type="PANTHER" id="PTHR12448:SF0">
    <property type="entry name" value="ATP SYNTHASE SUBUNIT EPSILON, MITOCHONDRIAL"/>
    <property type="match status" value="1"/>
</dbReference>
<dbReference type="InterPro" id="IPR036742">
    <property type="entry name" value="ATP_synth_F1_esu_sf_mt"/>
</dbReference>
<accession>D3PJA4</accession>
<dbReference type="GO" id="GO:0005743">
    <property type="term" value="C:mitochondrial inner membrane"/>
    <property type="evidence" value="ECO:0007669"/>
    <property type="project" value="InterPro"/>
</dbReference>
<dbReference type="GO" id="GO:0045259">
    <property type="term" value="C:proton-transporting ATP synthase complex"/>
    <property type="evidence" value="ECO:0007669"/>
    <property type="project" value="InterPro"/>
</dbReference>
<evidence type="ECO:0000313" key="3">
    <source>
        <dbReference type="EMBL" id="CDW45840.1"/>
    </source>
</evidence>
<dbReference type="GO" id="GO:0046933">
    <property type="term" value="F:proton-transporting ATP synthase activity, rotational mechanism"/>
    <property type="evidence" value="ECO:0007669"/>
    <property type="project" value="InterPro"/>
</dbReference>
<dbReference type="EMBL" id="HACA01028479">
    <property type="protein sequence ID" value="CDW45840.1"/>
    <property type="molecule type" value="Transcribed_RNA"/>
</dbReference>
<dbReference type="Gene3D" id="1.10.1620.20">
    <property type="entry name" value="ATP synthase, F1 complex, epsilon subunit superfamily, mitochondrial"/>
    <property type="match status" value="1"/>
</dbReference>
<dbReference type="GO" id="GO:0042776">
    <property type="term" value="P:proton motive force-driven mitochondrial ATP synthesis"/>
    <property type="evidence" value="ECO:0007669"/>
    <property type="project" value="TreeGrafter"/>
</dbReference>
<sequence length="58" mass="6637">MNFWRAAGLNYIQYSNVAARVVRKALKPQLQVDARKREVVSIKFTKWESGKAVGKKTV</sequence>
<dbReference type="InterPro" id="IPR006721">
    <property type="entry name" value="ATP_synth_F1_esu_mt"/>
</dbReference>
<reference evidence="2" key="1">
    <citation type="submission" date="2010-03" db="EMBL/GenBank/DDBJ databases">
        <title>Atlantic Lepeophtheirus salmonis ESTs and full-length cDNAs.</title>
        <authorList>
            <person name="Yasuike M."/>
            <person name="von Schalburg K."/>
            <person name="Cooper G."/>
            <person name="Leong J."/>
            <person name="Nilsen F."/>
            <person name="Jones S.R.M."/>
            <person name="Koop B.F."/>
        </authorList>
    </citation>
    <scope>NUCLEOTIDE SEQUENCE</scope>
    <source>
        <strain evidence="2">Atlantic form</strain>
        <tissue evidence="2">Mixed tissue</tissue>
    </source>
</reference>
<name>D3PJA4_LEPSM</name>
<reference evidence="3" key="2">
    <citation type="submission" date="2014-05" db="EMBL/GenBank/DDBJ databases">
        <authorList>
            <person name="Chronopoulou M."/>
        </authorList>
    </citation>
    <scope>NUCLEOTIDE SEQUENCE</scope>
    <source>
        <tissue evidence="3">Whole organism</tissue>
    </source>
</reference>
<dbReference type="EMBL" id="BT121710">
    <property type="protein sequence ID" value="ADD38640.1"/>
    <property type="molecule type" value="mRNA"/>
</dbReference>
<dbReference type="CDD" id="cd12153">
    <property type="entry name" value="F1-ATPase_epsilon"/>
    <property type="match status" value="1"/>
</dbReference>
<dbReference type="AlphaFoldDB" id="D3PJA4"/>
<protein>
    <submittedName>
        <fullName evidence="2">ATP synthase subunit epsilon, mitochondrial</fullName>
    </submittedName>
</protein>
<organism evidence="2">
    <name type="scientific">Lepeophtheirus salmonis</name>
    <name type="common">Salmon louse</name>
    <name type="synonym">Caligus salmonis</name>
    <dbReference type="NCBI Taxonomy" id="72036"/>
    <lineage>
        <taxon>Eukaryota</taxon>
        <taxon>Metazoa</taxon>
        <taxon>Ecdysozoa</taxon>
        <taxon>Arthropoda</taxon>
        <taxon>Crustacea</taxon>
        <taxon>Multicrustacea</taxon>
        <taxon>Hexanauplia</taxon>
        <taxon>Copepoda</taxon>
        <taxon>Siphonostomatoida</taxon>
        <taxon>Caligidae</taxon>
        <taxon>Lepeophtheirus</taxon>
    </lineage>
</organism>
<evidence type="ECO:0000256" key="1">
    <source>
        <dbReference type="ARBA" id="ARBA00009502"/>
    </source>
</evidence>
<dbReference type="Pfam" id="PF04627">
    <property type="entry name" value="ATP-synt_Eps"/>
    <property type="match status" value="1"/>
</dbReference>
<dbReference type="SUPFAM" id="SSF48690">
    <property type="entry name" value="Epsilon subunit of mitochondrial F1F0-ATP synthase"/>
    <property type="match status" value="1"/>
</dbReference>
<evidence type="ECO:0000313" key="2">
    <source>
        <dbReference type="EMBL" id="ADD38640.1"/>
    </source>
</evidence>
<comment type="similarity">
    <text evidence="1">Belongs to the eukaryotic ATPase epsilon family.</text>
</comment>